<dbReference type="Pfam" id="PF01535">
    <property type="entry name" value="PPR"/>
    <property type="match status" value="3"/>
</dbReference>
<keyword evidence="1" id="KW-0677">Repeat</keyword>
<dbReference type="Proteomes" id="UP000734854">
    <property type="component" value="Unassembled WGS sequence"/>
</dbReference>
<feature type="repeat" description="PPR" evidence="2">
    <location>
        <begin position="214"/>
        <end position="248"/>
    </location>
</feature>
<dbReference type="InterPro" id="IPR011990">
    <property type="entry name" value="TPR-like_helical_dom_sf"/>
</dbReference>
<dbReference type="Gene3D" id="1.25.40.10">
    <property type="entry name" value="Tetratricopeptide repeat domain"/>
    <property type="match status" value="4"/>
</dbReference>
<dbReference type="Pfam" id="PF20431">
    <property type="entry name" value="E_motif"/>
    <property type="match status" value="1"/>
</dbReference>
<dbReference type="Pfam" id="PF13041">
    <property type="entry name" value="PPR_2"/>
    <property type="match status" value="1"/>
</dbReference>
<dbReference type="SUPFAM" id="SSF48452">
    <property type="entry name" value="TPR-like"/>
    <property type="match status" value="1"/>
</dbReference>
<accession>A0A8J5G081</accession>
<dbReference type="FunFam" id="1.25.40.10:FF:000090">
    <property type="entry name" value="Pentatricopeptide repeat-containing protein, chloroplastic"/>
    <property type="match status" value="1"/>
</dbReference>
<feature type="repeat" description="PPR" evidence="2">
    <location>
        <begin position="377"/>
        <end position="411"/>
    </location>
</feature>
<dbReference type="PROSITE" id="PS51375">
    <property type="entry name" value="PPR"/>
    <property type="match status" value="3"/>
</dbReference>
<sequence length="577" mass="63339">MPFASITHTSIFKVAAVNSCSPIQNPVSLTAAGTTSGADVGRLASILRSTTPIPFPQLNQIHCHLLRSFPDVASDDSLARLFNDAIRFLSKSPLSSAPFAAFRLYFLMIRASLTAGRFTLPFLLNCASAAPSLSLGAEIHSRAIRSGLLAVLPVANALVDMYGKCSSLPSARAAFLDMPLKDIVSFNAILGAHARMGADMPAARRLFDAMPHRNVISWNAMIVGYANAGDLPSAKDIFDRMPVRNVVSWTVLIVGYCKVGEVLQARQVFDRMPEKTLITWAAMITGYSQCGMPTESLALFRELERRRIEPDAVTMVGVISAAAQLGSAELATWIGSYVDQKRIERNERVLTALVDMFAKCGNVEKALLVFKEIPFPDAYSYTALINGLATHGHELQALEIFKRMQQEAIKPDPITFVGVLSACSHAGLVDQGLEYWESMVRDYGMERRGDHYGCVVDMLGRAGRLKEAHDMILSMPMGPHPGSLGALLAACRTYANIEIAEKVAKDLFKLEPENTGNYVLLSSIYAERGEWEEAARVRGMIRGRQFNKLPGLSWIDDQRKGRRFQNKVAKFNDCTAN</sequence>
<reference evidence="3 4" key="1">
    <citation type="submission" date="2020-08" db="EMBL/GenBank/DDBJ databases">
        <title>Plant Genome Project.</title>
        <authorList>
            <person name="Zhang R.-G."/>
        </authorList>
    </citation>
    <scope>NUCLEOTIDE SEQUENCE [LARGE SCALE GENOMIC DNA]</scope>
    <source>
        <tissue evidence="3">Rhizome</tissue>
    </source>
</reference>
<dbReference type="PANTHER" id="PTHR47926">
    <property type="entry name" value="PENTATRICOPEPTIDE REPEAT-CONTAINING PROTEIN"/>
    <property type="match status" value="1"/>
</dbReference>
<dbReference type="GO" id="GO:0003723">
    <property type="term" value="F:RNA binding"/>
    <property type="evidence" value="ECO:0007669"/>
    <property type="project" value="InterPro"/>
</dbReference>
<evidence type="ECO:0000313" key="3">
    <source>
        <dbReference type="EMBL" id="KAG6497436.1"/>
    </source>
</evidence>
<protein>
    <recommendedName>
        <fullName evidence="5">Pentatricopeptide repeat-containing protein</fullName>
    </recommendedName>
</protein>
<evidence type="ECO:0000256" key="1">
    <source>
        <dbReference type="ARBA" id="ARBA00022737"/>
    </source>
</evidence>
<evidence type="ECO:0000256" key="2">
    <source>
        <dbReference type="PROSITE-ProRule" id="PRU00708"/>
    </source>
</evidence>
<evidence type="ECO:0000313" key="4">
    <source>
        <dbReference type="Proteomes" id="UP000734854"/>
    </source>
</evidence>
<dbReference type="InterPro" id="IPR002885">
    <property type="entry name" value="PPR_rpt"/>
</dbReference>
<evidence type="ECO:0008006" key="5">
    <source>
        <dbReference type="Google" id="ProtNLM"/>
    </source>
</evidence>
<proteinExistence type="predicted"/>
<dbReference type="InterPro" id="IPR046848">
    <property type="entry name" value="E_motif"/>
</dbReference>
<comment type="caution">
    <text evidence="3">The sequence shown here is derived from an EMBL/GenBank/DDBJ whole genome shotgun (WGS) entry which is preliminary data.</text>
</comment>
<dbReference type="GO" id="GO:0009451">
    <property type="term" value="P:RNA modification"/>
    <property type="evidence" value="ECO:0007669"/>
    <property type="project" value="InterPro"/>
</dbReference>
<name>A0A8J5G081_ZINOF</name>
<dbReference type="FunFam" id="1.25.40.10:FF:000348">
    <property type="entry name" value="Pentatricopeptide repeat-containing protein chloroplastic"/>
    <property type="match status" value="1"/>
</dbReference>
<dbReference type="NCBIfam" id="TIGR00756">
    <property type="entry name" value="PPR"/>
    <property type="match status" value="4"/>
</dbReference>
<dbReference type="Pfam" id="PF12854">
    <property type="entry name" value="PPR_1"/>
    <property type="match status" value="1"/>
</dbReference>
<dbReference type="InterPro" id="IPR046960">
    <property type="entry name" value="PPR_At4g14850-like_plant"/>
</dbReference>
<dbReference type="EMBL" id="JACMSC010000012">
    <property type="protein sequence ID" value="KAG6497436.1"/>
    <property type="molecule type" value="Genomic_DNA"/>
</dbReference>
<dbReference type="AlphaFoldDB" id="A0A8J5G081"/>
<organism evidence="3 4">
    <name type="scientific">Zingiber officinale</name>
    <name type="common">Ginger</name>
    <name type="synonym">Amomum zingiber</name>
    <dbReference type="NCBI Taxonomy" id="94328"/>
    <lineage>
        <taxon>Eukaryota</taxon>
        <taxon>Viridiplantae</taxon>
        <taxon>Streptophyta</taxon>
        <taxon>Embryophyta</taxon>
        <taxon>Tracheophyta</taxon>
        <taxon>Spermatophyta</taxon>
        <taxon>Magnoliopsida</taxon>
        <taxon>Liliopsida</taxon>
        <taxon>Zingiberales</taxon>
        <taxon>Zingiberaceae</taxon>
        <taxon>Zingiber</taxon>
    </lineage>
</organism>
<gene>
    <name evidence="3" type="ORF">ZIOFF_045336</name>
</gene>
<keyword evidence="4" id="KW-1185">Reference proteome</keyword>
<dbReference type="PANTHER" id="PTHR47926:SF509">
    <property type="entry name" value="(WILD MALAYSIAN BANANA) HYPOTHETICAL PROTEIN"/>
    <property type="match status" value="1"/>
</dbReference>
<feature type="repeat" description="PPR" evidence="2">
    <location>
        <begin position="276"/>
        <end position="310"/>
    </location>
</feature>